<protein>
    <recommendedName>
        <fullName evidence="2">DNA-directed DNA polymerase</fullName>
        <ecNumber evidence="2">2.7.7.7</ecNumber>
    </recommendedName>
</protein>
<dbReference type="PROSITE" id="PS51767">
    <property type="entry name" value="PEPTIDASE_A1"/>
    <property type="match status" value="1"/>
</dbReference>
<dbReference type="SUPFAM" id="SSF56672">
    <property type="entry name" value="DNA/RNA polymerases"/>
    <property type="match status" value="1"/>
</dbReference>
<keyword evidence="6" id="KW-0239">DNA-directed DNA polymerase</keyword>
<evidence type="ECO:0000256" key="2">
    <source>
        <dbReference type="ARBA" id="ARBA00012417"/>
    </source>
</evidence>
<evidence type="ECO:0000256" key="5">
    <source>
        <dbReference type="ARBA" id="ARBA00022705"/>
    </source>
</evidence>
<feature type="domain" description="Peptidase A1" evidence="10">
    <location>
        <begin position="1"/>
        <end position="189"/>
    </location>
</feature>
<dbReference type="InterPro" id="IPR023211">
    <property type="entry name" value="DNA_pol_palm_dom_sf"/>
</dbReference>
<dbReference type="InterPro" id="IPR043502">
    <property type="entry name" value="DNA/RNA_pol_sf"/>
</dbReference>
<reference evidence="11 12" key="1">
    <citation type="submission" date="2024-10" db="EMBL/GenBank/DDBJ databases">
        <authorList>
            <person name="Kim D."/>
        </authorList>
    </citation>
    <scope>NUCLEOTIDE SEQUENCE [LARGE SCALE GENOMIC DNA]</scope>
    <source>
        <strain evidence="11">BH-2024</strain>
    </source>
</reference>
<dbReference type="Pfam" id="PF03175">
    <property type="entry name" value="DNA_pol_B_2"/>
    <property type="match status" value="2"/>
</dbReference>
<comment type="similarity">
    <text evidence="1">Belongs to the DNA polymerase type-B family.</text>
</comment>
<keyword evidence="7" id="KW-0238">DNA-binding</keyword>
<dbReference type="EC" id="2.7.7.7" evidence="2"/>
<dbReference type="InterPro" id="IPR021109">
    <property type="entry name" value="Peptidase_aspartic_dom_sf"/>
</dbReference>
<feature type="compositionally biased region" description="Polar residues" evidence="9">
    <location>
        <begin position="309"/>
        <end position="321"/>
    </location>
</feature>
<dbReference type="Gene3D" id="2.40.70.10">
    <property type="entry name" value="Acid Proteases"/>
    <property type="match status" value="1"/>
</dbReference>
<evidence type="ECO:0000256" key="1">
    <source>
        <dbReference type="ARBA" id="ARBA00005755"/>
    </source>
</evidence>
<comment type="catalytic activity">
    <reaction evidence="8">
        <text>DNA(n) + a 2'-deoxyribonucleoside 5'-triphosphate = DNA(n+1) + diphosphate</text>
        <dbReference type="Rhea" id="RHEA:22508"/>
        <dbReference type="Rhea" id="RHEA-COMP:17339"/>
        <dbReference type="Rhea" id="RHEA-COMP:17340"/>
        <dbReference type="ChEBI" id="CHEBI:33019"/>
        <dbReference type="ChEBI" id="CHEBI:61560"/>
        <dbReference type="ChEBI" id="CHEBI:173112"/>
        <dbReference type="EC" id="2.7.7.7"/>
    </reaction>
</comment>
<feature type="compositionally biased region" description="Basic and acidic residues" evidence="9">
    <location>
        <begin position="322"/>
        <end position="334"/>
    </location>
</feature>
<gene>
    <name evidence="11" type="ORF">niasHT_031217</name>
</gene>
<sequence length="1740" mass="198849">MWTHFSSRPTNKGLFEKPLFSLYLATQGKVNGTLGGVLTLGDVDDENCAPITDWIPITHNSSGFWEFQLDKITLDDGTPINVTSAAMVDSGTSFMIGPFDEVNNILRHYGVDPEKRTMPCDQKFGPIIFTIHGQEYKVDEKTLLFDQGDGTCLVGLTTLESIPSWLLGDPFCREYCQPANWSNHLPGTQQNVVTHLLSNFQPQQQQNCQNLQANTIIRFILDFREAQLTPNGPMRVCNAILINGEGKTVEVSAWRLQADVLASAMRGCLYIFVNCRAKPPRERTNCWFRLNIDAISSYLVQVQVERNESAGQANRQQQVRRSNVEHGRVRHGGDDPTEPVRNMVRQNVNECFVIERTTPMRNVMRNTRGEICELRFMPLEEADRPDLVLEALIQHLLDRVLAGHPRPLMVGLQLHPPGFDRPYIIRLRPPEQNNAAALAAAIERLNEQSAAGIDLLSGTTVTKVLAVWPLGSIRADPQRGGGCDLNDEHHVSHNVQSIVRVENPDDRLCLARAMLIGLRDRETRMPNGGGRDALRAYVGHQNQHGPEAVALLRRAGIPHNKNMYTLRDVEQLQRWLNNARGIGQIRLVVFEKEHEYRIVFKGEGAAQFNLCLLLERGHFNYIGRIEQLFDVPNYCIDCERRADARYHSIQTAGLARDNAQRVSSFFRMPTATITTSPIRRLHQLMAVVINNGCPFVSGVEYAVYVDVSPIWESIVVLKFNLVMFVDYAEDNTTLIYHVLSSHSWTGPDNNLHLDDENDDELPLRLCFFDAETSQERPLQLNNQVAQKHVPLLIVAEVICDPCIRAGISVNDGFERRAPGCVCLCGRVRGQQMRQWSSPPFANAHGDNTPTPDGAPTFNQRRFYFHSFDNEEAEDPVEQFLVFLMNHGSRKAHTVCIAHNGGKYDFHLVLEALHRRSYPPKRLCTTGLKIYSMKLCGRHQRRITFKDSINYFFCELDGLVKSFDLPPNLATAKPFSRLPDLEFYSPNTMKEEKRLKFLRWHADNNERAQFQLREQLIMYCVNDVAILRESVLRFRQLIGEHTQGLDPFLVSTTAAGLALATLRRCFLPPNRLVHSPEGGYLRGRRASAESRRYIRFFELEHPGVQVQCADWSIGEAHIEDTGYRVDGFWRRDAPLRPLAIEWLGCYYHGCPECFPDRQQKLAAGRTAEDLYERTERRLWELEHQHGCEIHKVWACHWKEQLRRDFELKERFERVFVPCPLDPRNDALRGGRTEPFKLNHVCAEDEEILCIDIVSLYPYVMKVNQFPVGNPRVLTREVLLLPPTAPLPWNCAENNTFRGLLLVRVLAPRQIRVPLLGYRTKDARFTFPLCAWCADRRQQRPCRHDDDKRSWVCAYTHVELNKALQLGYVVTDILSSYMNTFVGLKVQASGWPEGCESAEQQRAFIDEFLQTEGIQLDPTKMASNPGLRLIAKTLANSLWGKLAQRVGYTEIKYTRTPAEFHKLLNDPTYDKLDFVHVSDNMDRVVVRKRPEFGKALATNCLPVAIFVTSYARLHLYNYMEQVLALEGSELLYCDTDSIYYVNKIGAPFVAEGEALGQMKREHVDRRIVEFIAGGPKNYGIRHTARDGTDERANIKIRSFRLTYSTQQLLNFDAVKELTLATYNIDGPIDDVLDNDDLYVYGGAEHRAIPISFPQIGRNVYADLYTHEARKDYRPYYAKGRVRPGMQTRPFGYVEEVPRQTRLISQTTQLPPENSPPQTRPERRKRRLIEPDPNQPGHSGWFS</sequence>
<evidence type="ECO:0000256" key="3">
    <source>
        <dbReference type="ARBA" id="ARBA00022679"/>
    </source>
</evidence>
<dbReference type="InterPro" id="IPR012337">
    <property type="entry name" value="RNaseH-like_sf"/>
</dbReference>
<keyword evidence="5" id="KW-0235">DNA replication</keyword>
<dbReference type="EMBL" id="JBICBT010001238">
    <property type="protein sequence ID" value="KAL3076960.1"/>
    <property type="molecule type" value="Genomic_DNA"/>
</dbReference>
<dbReference type="Proteomes" id="UP001620626">
    <property type="component" value="Unassembled WGS sequence"/>
</dbReference>
<proteinExistence type="inferred from homology"/>
<dbReference type="InterPro" id="IPR004868">
    <property type="entry name" value="DNA-dir_DNA_pol_B_mt/vir"/>
</dbReference>
<evidence type="ECO:0000256" key="6">
    <source>
        <dbReference type="ARBA" id="ARBA00022932"/>
    </source>
</evidence>
<evidence type="ECO:0000256" key="7">
    <source>
        <dbReference type="ARBA" id="ARBA00023125"/>
    </source>
</evidence>
<dbReference type="PANTHER" id="PTHR33568">
    <property type="entry name" value="DNA POLYMERASE"/>
    <property type="match status" value="1"/>
</dbReference>
<accession>A0ABD2IHC6</accession>
<dbReference type="Gene3D" id="3.90.1600.10">
    <property type="entry name" value="Palm domain of DNA polymerase"/>
    <property type="match status" value="1"/>
</dbReference>
<dbReference type="Pfam" id="PF00026">
    <property type="entry name" value="Asp"/>
    <property type="match status" value="1"/>
</dbReference>
<dbReference type="GO" id="GO:0003677">
    <property type="term" value="F:DNA binding"/>
    <property type="evidence" value="ECO:0007669"/>
    <property type="project" value="UniProtKB-KW"/>
</dbReference>
<evidence type="ECO:0000313" key="11">
    <source>
        <dbReference type="EMBL" id="KAL3076960.1"/>
    </source>
</evidence>
<organism evidence="11 12">
    <name type="scientific">Heterodera trifolii</name>
    <dbReference type="NCBI Taxonomy" id="157864"/>
    <lineage>
        <taxon>Eukaryota</taxon>
        <taxon>Metazoa</taxon>
        <taxon>Ecdysozoa</taxon>
        <taxon>Nematoda</taxon>
        <taxon>Chromadorea</taxon>
        <taxon>Rhabditida</taxon>
        <taxon>Tylenchina</taxon>
        <taxon>Tylenchomorpha</taxon>
        <taxon>Tylenchoidea</taxon>
        <taxon>Heteroderidae</taxon>
        <taxon>Heteroderinae</taxon>
        <taxon>Heterodera</taxon>
    </lineage>
</organism>
<dbReference type="PANTHER" id="PTHR33568:SF3">
    <property type="entry name" value="DNA-DIRECTED DNA POLYMERASE"/>
    <property type="match status" value="1"/>
</dbReference>
<comment type="caution">
    <text evidence="11">The sequence shown here is derived from an EMBL/GenBank/DDBJ whole genome shotgun (WGS) entry which is preliminary data.</text>
</comment>
<keyword evidence="3" id="KW-0808">Transferase</keyword>
<evidence type="ECO:0000256" key="8">
    <source>
        <dbReference type="ARBA" id="ARBA00049244"/>
    </source>
</evidence>
<evidence type="ECO:0000259" key="10">
    <source>
        <dbReference type="PROSITE" id="PS51767"/>
    </source>
</evidence>
<evidence type="ECO:0000313" key="12">
    <source>
        <dbReference type="Proteomes" id="UP001620626"/>
    </source>
</evidence>
<dbReference type="InterPro" id="IPR036397">
    <property type="entry name" value="RNaseH_sf"/>
</dbReference>
<dbReference type="SUPFAM" id="SSF50630">
    <property type="entry name" value="Acid proteases"/>
    <property type="match status" value="1"/>
</dbReference>
<evidence type="ECO:0000256" key="4">
    <source>
        <dbReference type="ARBA" id="ARBA00022695"/>
    </source>
</evidence>
<evidence type="ECO:0000256" key="9">
    <source>
        <dbReference type="SAM" id="MobiDB-lite"/>
    </source>
</evidence>
<dbReference type="GO" id="GO:0042575">
    <property type="term" value="C:DNA polymerase complex"/>
    <property type="evidence" value="ECO:0007669"/>
    <property type="project" value="UniProtKB-ARBA"/>
</dbReference>
<keyword evidence="12" id="KW-1185">Reference proteome</keyword>
<keyword evidence="4" id="KW-0548">Nucleotidyltransferase</keyword>
<feature type="region of interest" description="Disordered" evidence="9">
    <location>
        <begin position="309"/>
        <end position="340"/>
    </location>
</feature>
<name>A0ABD2IHC6_9BILA</name>
<feature type="region of interest" description="Disordered" evidence="9">
    <location>
        <begin position="1701"/>
        <end position="1740"/>
    </location>
</feature>
<dbReference type="GO" id="GO:0006260">
    <property type="term" value="P:DNA replication"/>
    <property type="evidence" value="ECO:0007669"/>
    <property type="project" value="UniProtKB-KW"/>
</dbReference>
<dbReference type="GO" id="GO:0003887">
    <property type="term" value="F:DNA-directed DNA polymerase activity"/>
    <property type="evidence" value="ECO:0007669"/>
    <property type="project" value="UniProtKB-KW"/>
</dbReference>
<dbReference type="Gene3D" id="3.30.420.10">
    <property type="entry name" value="Ribonuclease H-like superfamily/Ribonuclease H"/>
    <property type="match status" value="1"/>
</dbReference>
<dbReference type="InterPro" id="IPR033121">
    <property type="entry name" value="PEPTIDASE_A1"/>
</dbReference>
<dbReference type="SUPFAM" id="SSF53098">
    <property type="entry name" value="Ribonuclease H-like"/>
    <property type="match status" value="1"/>
</dbReference>